<feature type="compositionally biased region" description="Basic and acidic residues" evidence="1">
    <location>
        <begin position="33"/>
        <end position="67"/>
    </location>
</feature>
<reference evidence="3" key="2">
    <citation type="journal article" date="2016" name="Sci. Rep.">
        <title>Dictyocaulus viviparus genome, variome and transcriptome elucidate lungworm biology and support future intervention.</title>
        <authorList>
            <person name="McNulty S.N."/>
            <person name="Strube C."/>
            <person name="Rosa B.A."/>
            <person name="Martin J.C."/>
            <person name="Tyagi R."/>
            <person name="Choi Y.J."/>
            <person name="Wang Q."/>
            <person name="Hallsworth Pepin K."/>
            <person name="Zhang X."/>
            <person name="Ozersky P."/>
            <person name="Wilson R.K."/>
            <person name="Sternberg P.W."/>
            <person name="Gasser R.B."/>
            <person name="Mitreva M."/>
        </authorList>
    </citation>
    <scope>NUCLEOTIDE SEQUENCE [LARGE SCALE GENOMIC DNA]</scope>
    <source>
        <strain evidence="3">HannoverDv2000</strain>
    </source>
</reference>
<dbReference type="AlphaFoldDB" id="A0A0D8Y0Y8"/>
<feature type="region of interest" description="Disordered" evidence="1">
    <location>
        <begin position="30"/>
        <end position="103"/>
    </location>
</feature>
<gene>
    <name evidence="2" type="ORF">DICVIV_04060</name>
</gene>
<proteinExistence type="predicted"/>
<reference evidence="2 3" key="1">
    <citation type="submission" date="2013-11" db="EMBL/GenBank/DDBJ databases">
        <title>Draft genome of the bovine lungworm Dictyocaulus viviparus.</title>
        <authorList>
            <person name="Mitreva M."/>
        </authorList>
    </citation>
    <scope>NUCLEOTIDE SEQUENCE [LARGE SCALE GENOMIC DNA]</scope>
    <source>
        <strain evidence="2 3">HannoverDv2000</strain>
    </source>
</reference>
<feature type="compositionally biased region" description="Acidic residues" evidence="1">
    <location>
        <begin position="113"/>
        <end position="130"/>
    </location>
</feature>
<accession>A0A0D8Y0Y8</accession>
<evidence type="ECO:0000256" key="1">
    <source>
        <dbReference type="SAM" id="MobiDB-lite"/>
    </source>
</evidence>
<keyword evidence="3" id="KW-1185">Reference proteome</keyword>
<feature type="region of interest" description="Disordered" evidence="1">
    <location>
        <begin position="113"/>
        <end position="132"/>
    </location>
</feature>
<feature type="compositionally biased region" description="Low complexity" evidence="1">
    <location>
        <begin position="146"/>
        <end position="160"/>
    </location>
</feature>
<sequence length="460" mass="52064">MAAFRTTMTRRQSLLRNPILGLALKSFMPYPKKYRDEEDPEKIAERELEQMKEALDKSDDRPSEKDAVPTSPQEAVKQAAKHVKESKASRKKRNRGVSGSSIKKDGGRFDYGLDFDNDYDEPTEEVDEDECKNYDRCTRDSYSSHSVGVGSDSEQSSDSSNIKNKESKQVVGVHNCMAVALSCDDEAIADLTVADLLVEVYDDTARVRLVHEAIISVLKVIFHNNILQLTRSFATLLKEVELLVTDPFFEYRMVLMVSRLIHQGLLRAACVFTYAINVLEDDHSLRLLNVSNRVAENLMTKDEMVVSIATLAKYLLVDFDIATITRSLRKLDIIFFHSNFVHEVCMLTINSMVVNVFVNSMRSISDLVNDDTLTKLSVNVGFLRFFKNIADLEKKLPGASSLANLLMSYAVNDFHLIDDTTSKSCPRPLRYIKADHKGIITVMEKKSKNCDESNYFTMES</sequence>
<feature type="region of interest" description="Disordered" evidence="1">
    <location>
        <begin position="139"/>
        <end position="165"/>
    </location>
</feature>
<name>A0A0D8Y0Y8_DICVI</name>
<protein>
    <submittedName>
        <fullName evidence="2">Uncharacterized protein</fullName>
    </submittedName>
</protein>
<dbReference type="Gene3D" id="1.25.40.180">
    <property type="match status" value="1"/>
</dbReference>
<organism evidence="2 3">
    <name type="scientific">Dictyocaulus viviparus</name>
    <name type="common">Bovine lungworm</name>
    <dbReference type="NCBI Taxonomy" id="29172"/>
    <lineage>
        <taxon>Eukaryota</taxon>
        <taxon>Metazoa</taxon>
        <taxon>Ecdysozoa</taxon>
        <taxon>Nematoda</taxon>
        <taxon>Chromadorea</taxon>
        <taxon>Rhabditida</taxon>
        <taxon>Rhabditina</taxon>
        <taxon>Rhabditomorpha</taxon>
        <taxon>Strongyloidea</taxon>
        <taxon>Metastrongylidae</taxon>
        <taxon>Dictyocaulus</taxon>
    </lineage>
</organism>
<evidence type="ECO:0000313" key="2">
    <source>
        <dbReference type="EMBL" id="KJH49807.1"/>
    </source>
</evidence>
<dbReference type="Proteomes" id="UP000053766">
    <property type="component" value="Unassembled WGS sequence"/>
</dbReference>
<evidence type="ECO:0000313" key="3">
    <source>
        <dbReference type="Proteomes" id="UP000053766"/>
    </source>
</evidence>
<dbReference type="EMBL" id="KN716223">
    <property type="protein sequence ID" value="KJH49807.1"/>
    <property type="molecule type" value="Genomic_DNA"/>
</dbReference>
<dbReference type="OrthoDB" id="5794722at2759"/>
<dbReference type="STRING" id="29172.A0A0D8Y0Y8"/>